<evidence type="ECO:0000259" key="3">
    <source>
        <dbReference type="PROSITE" id="PS51898"/>
    </source>
</evidence>
<dbReference type="Pfam" id="PF00589">
    <property type="entry name" value="Phage_integrase"/>
    <property type="match status" value="1"/>
</dbReference>
<dbReference type="PROSITE" id="PS51898">
    <property type="entry name" value="TYR_RECOMBINASE"/>
    <property type="match status" value="1"/>
</dbReference>
<dbReference type="GO" id="GO:0015074">
    <property type="term" value="P:DNA integration"/>
    <property type="evidence" value="ECO:0007669"/>
    <property type="project" value="InterPro"/>
</dbReference>
<dbReference type="InterPro" id="IPR011010">
    <property type="entry name" value="DNA_brk_join_enz"/>
</dbReference>
<dbReference type="PANTHER" id="PTHR30349:SF64">
    <property type="entry name" value="PROPHAGE INTEGRASE INTD-RELATED"/>
    <property type="match status" value="1"/>
</dbReference>
<protein>
    <recommendedName>
        <fullName evidence="3">Tyr recombinase domain-containing protein</fullName>
    </recommendedName>
</protein>
<dbReference type="InterPro" id="IPR050090">
    <property type="entry name" value="Tyrosine_recombinase_XerCD"/>
</dbReference>
<dbReference type="AlphaFoldDB" id="H9M857"/>
<evidence type="ECO:0000256" key="2">
    <source>
        <dbReference type="SAM" id="Phobius"/>
    </source>
</evidence>
<dbReference type="InterPro" id="IPR013762">
    <property type="entry name" value="Integrase-like_cat_sf"/>
</dbReference>
<name>H9M857_PHLSQ</name>
<evidence type="ECO:0000313" key="4">
    <source>
        <dbReference type="EMBL" id="AEV55764.1"/>
    </source>
</evidence>
<dbReference type="GO" id="GO:0003677">
    <property type="term" value="F:DNA binding"/>
    <property type="evidence" value="ECO:0007669"/>
    <property type="project" value="InterPro"/>
</dbReference>
<sequence length="233" mass="27064">MNWRSCRKHEFRLNSGSTRDETQRSKCYETVSHLTSFSSFWIRSVPLYSLRPARKRTAFILLYCTGLRVSNLLMLSVNHIRDLLDKGKTFLPLNKGGDPRHALALSSVARKLLNQQHLPDFTQLMRDKEGIHPFFTTQVQFDKPINRSSFDDELNHVLKKASLLLHKHIRTHSFRATIITELLETTPIQVVKDIIGHRSIKTTVQYNRSKIDEQQLTKILNNIDKTRAVLYPS</sequence>
<evidence type="ECO:0000256" key="1">
    <source>
        <dbReference type="ARBA" id="ARBA00023172"/>
    </source>
</evidence>
<dbReference type="Gene3D" id="1.10.443.10">
    <property type="entry name" value="Intergrase catalytic core"/>
    <property type="match status" value="1"/>
</dbReference>
<keyword evidence="1" id="KW-0233">DNA recombination</keyword>
<keyword evidence="2" id="KW-0472">Membrane</keyword>
<keyword evidence="4" id="KW-0496">Mitochondrion</keyword>
<dbReference type="SUPFAM" id="SSF56349">
    <property type="entry name" value="DNA breaking-rejoining enzymes"/>
    <property type="match status" value="1"/>
</dbReference>
<dbReference type="InterPro" id="IPR002104">
    <property type="entry name" value="Integrase_catalytic"/>
</dbReference>
<organism evidence="4">
    <name type="scientific">Phlegmariurus squarrosus</name>
    <name type="common">Rock tassel fern</name>
    <name type="synonym">Lycopodium squarrosum</name>
    <dbReference type="NCBI Taxonomy" id="73615"/>
    <lineage>
        <taxon>Eukaryota</taxon>
        <taxon>Viridiplantae</taxon>
        <taxon>Streptophyta</taxon>
        <taxon>Embryophyta</taxon>
        <taxon>Tracheophyta</taxon>
        <taxon>Lycopodiopsida</taxon>
        <taxon>Lycopodiales</taxon>
        <taxon>Lycopodiaceae</taxon>
        <taxon>Huperzioideae</taxon>
        <taxon>Phlegmariurus</taxon>
    </lineage>
</organism>
<keyword evidence="2" id="KW-0812">Transmembrane</keyword>
<feature type="domain" description="Tyr recombinase" evidence="3">
    <location>
        <begin position="32"/>
        <end position="221"/>
    </location>
</feature>
<keyword evidence="2" id="KW-1133">Transmembrane helix</keyword>
<feature type="transmembrane region" description="Helical" evidence="2">
    <location>
        <begin position="58"/>
        <end position="77"/>
    </location>
</feature>
<dbReference type="CDD" id="cd00397">
    <property type="entry name" value="DNA_BRE_C"/>
    <property type="match status" value="1"/>
</dbReference>
<dbReference type="GO" id="GO:0006310">
    <property type="term" value="P:DNA recombination"/>
    <property type="evidence" value="ECO:0007669"/>
    <property type="project" value="UniProtKB-KW"/>
</dbReference>
<dbReference type="RefSeq" id="YP_006234314.1">
    <property type="nucleotide sequence ID" value="NC_017755.1"/>
</dbReference>
<reference evidence="4" key="1">
    <citation type="journal article" date="2012" name="PLoS ONE">
        <title>The Mitochondrial Genome of the Lycophyte Huperzia squarrosa: The Most Archaic Form in Vascular Plants.</title>
        <authorList>
            <person name="Liu Y."/>
            <person name="Wang B."/>
            <person name="Cui P."/>
            <person name="Li L."/>
            <person name="Xue J.Y."/>
            <person name="Yu J."/>
            <person name="Qiu Y.L."/>
        </authorList>
    </citation>
    <scope>NUCLEOTIDE SEQUENCE</scope>
</reference>
<dbReference type="PANTHER" id="PTHR30349">
    <property type="entry name" value="PHAGE INTEGRASE-RELATED"/>
    <property type="match status" value="1"/>
</dbReference>
<dbReference type="GeneID" id="12354554"/>
<accession>H9M857</accession>
<gene>
    <name evidence="4" type="primary">ORF233</name>
    <name evidence="4" type="ORF">HusqMp73</name>
</gene>
<geneLocation type="mitochondrion" evidence="4"/>
<proteinExistence type="predicted"/>
<dbReference type="EMBL" id="JQ002659">
    <property type="protein sequence ID" value="AEV55764.1"/>
    <property type="molecule type" value="Genomic_DNA"/>
</dbReference>